<keyword evidence="2" id="KW-1185">Reference proteome</keyword>
<reference evidence="2" key="2">
    <citation type="submission" date="2015-01" db="EMBL/GenBank/DDBJ databases">
        <title>Evolutionary Origins and Diversification of the Mycorrhizal Mutualists.</title>
        <authorList>
            <consortium name="DOE Joint Genome Institute"/>
            <consortium name="Mycorrhizal Genomics Consortium"/>
            <person name="Kohler A."/>
            <person name="Kuo A."/>
            <person name="Nagy L.G."/>
            <person name="Floudas D."/>
            <person name="Copeland A."/>
            <person name="Barry K.W."/>
            <person name="Cichocki N."/>
            <person name="Veneault-Fourrey C."/>
            <person name="LaButti K."/>
            <person name="Lindquist E.A."/>
            <person name="Lipzen A."/>
            <person name="Lundell T."/>
            <person name="Morin E."/>
            <person name="Murat C."/>
            <person name="Riley R."/>
            <person name="Ohm R."/>
            <person name="Sun H."/>
            <person name="Tunlid A."/>
            <person name="Henrissat B."/>
            <person name="Grigoriev I.V."/>
            <person name="Hibbett D.S."/>
            <person name="Martin F."/>
        </authorList>
    </citation>
    <scope>NUCLEOTIDE SEQUENCE [LARGE SCALE GENOMIC DNA]</scope>
    <source>
        <strain evidence="2">Marx 270</strain>
    </source>
</reference>
<accession>A0A0C3IX29</accession>
<reference evidence="1 2" key="1">
    <citation type="submission" date="2014-04" db="EMBL/GenBank/DDBJ databases">
        <authorList>
            <consortium name="DOE Joint Genome Institute"/>
            <person name="Kuo A."/>
            <person name="Kohler A."/>
            <person name="Costa M.D."/>
            <person name="Nagy L.G."/>
            <person name="Floudas D."/>
            <person name="Copeland A."/>
            <person name="Barry K.W."/>
            <person name="Cichocki N."/>
            <person name="Veneault-Fourrey C."/>
            <person name="LaButti K."/>
            <person name="Lindquist E.A."/>
            <person name="Lipzen A."/>
            <person name="Lundell T."/>
            <person name="Morin E."/>
            <person name="Murat C."/>
            <person name="Sun H."/>
            <person name="Tunlid A."/>
            <person name="Henrissat B."/>
            <person name="Grigoriev I.V."/>
            <person name="Hibbett D.S."/>
            <person name="Martin F."/>
            <person name="Nordberg H.P."/>
            <person name="Cantor M.N."/>
            <person name="Hua S.X."/>
        </authorList>
    </citation>
    <scope>NUCLEOTIDE SEQUENCE [LARGE SCALE GENOMIC DNA]</scope>
    <source>
        <strain evidence="1 2">Marx 270</strain>
    </source>
</reference>
<evidence type="ECO:0000313" key="1">
    <source>
        <dbReference type="EMBL" id="KIO01353.1"/>
    </source>
</evidence>
<organism evidence="1 2">
    <name type="scientific">Pisolithus tinctorius Marx 270</name>
    <dbReference type="NCBI Taxonomy" id="870435"/>
    <lineage>
        <taxon>Eukaryota</taxon>
        <taxon>Fungi</taxon>
        <taxon>Dikarya</taxon>
        <taxon>Basidiomycota</taxon>
        <taxon>Agaricomycotina</taxon>
        <taxon>Agaricomycetes</taxon>
        <taxon>Agaricomycetidae</taxon>
        <taxon>Boletales</taxon>
        <taxon>Sclerodermatineae</taxon>
        <taxon>Pisolithaceae</taxon>
        <taxon>Pisolithus</taxon>
    </lineage>
</organism>
<dbReference type="EMBL" id="KN831988">
    <property type="protein sequence ID" value="KIO01353.1"/>
    <property type="molecule type" value="Genomic_DNA"/>
</dbReference>
<sequence length="53" mass="5927">MYHILHILTTYSSLVLSLHDSSSISMALKSYQCLCRLAGRTAYSLSFTTTNIL</sequence>
<evidence type="ECO:0000313" key="2">
    <source>
        <dbReference type="Proteomes" id="UP000054217"/>
    </source>
</evidence>
<dbReference type="InParanoid" id="A0A0C3IX29"/>
<name>A0A0C3IX29_PISTI</name>
<gene>
    <name evidence="1" type="ORF">M404DRAFT_730436</name>
</gene>
<dbReference type="HOGENOM" id="CLU_3069687_0_0_1"/>
<proteinExistence type="predicted"/>
<dbReference type="AlphaFoldDB" id="A0A0C3IX29"/>
<dbReference type="Proteomes" id="UP000054217">
    <property type="component" value="Unassembled WGS sequence"/>
</dbReference>
<protein>
    <submittedName>
        <fullName evidence="1">Uncharacterized protein</fullName>
    </submittedName>
</protein>